<sequence length="46" mass="5200">MGAFSKHTQNVFRANNGKQIRLWITVNGREEHMAARFDQGLAGLNN</sequence>
<dbReference type="EMBL" id="VSSQ01109708">
    <property type="protein sequence ID" value="MPN47873.1"/>
    <property type="molecule type" value="Genomic_DNA"/>
</dbReference>
<name>A0A645IKM3_9ZZZZ</name>
<dbReference type="AlphaFoldDB" id="A0A645IKM3"/>
<protein>
    <submittedName>
        <fullName evidence="1">Uncharacterized protein</fullName>
    </submittedName>
</protein>
<reference evidence="1" key="1">
    <citation type="submission" date="2019-08" db="EMBL/GenBank/DDBJ databases">
        <authorList>
            <person name="Kucharzyk K."/>
            <person name="Murdoch R.W."/>
            <person name="Higgins S."/>
            <person name="Loffler F."/>
        </authorList>
    </citation>
    <scope>NUCLEOTIDE SEQUENCE</scope>
</reference>
<comment type="caution">
    <text evidence="1">The sequence shown here is derived from an EMBL/GenBank/DDBJ whole genome shotgun (WGS) entry which is preliminary data.</text>
</comment>
<organism evidence="1">
    <name type="scientific">bioreactor metagenome</name>
    <dbReference type="NCBI Taxonomy" id="1076179"/>
    <lineage>
        <taxon>unclassified sequences</taxon>
        <taxon>metagenomes</taxon>
        <taxon>ecological metagenomes</taxon>
    </lineage>
</organism>
<gene>
    <name evidence="1" type="ORF">SDC9_195477</name>
</gene>
<proteinExistence type="predicted"/>
<evidence type="ECO:0000313" key="1">
    <source>
        <dbReference type="EMBL" id="MPN47873.1"/>
    </source>
</evidence>
<accession>A0A645IKM3</accession>